<dbReference type="Pfam" id="PF13416">
    <property type="entry name" value="SBP_bac_8"/>
    <property type="match status" value="1"/>
</dbReference>
<dbReference type="AlphaFoldDB" id="A0A432PCR2"/>
<dbReference type="PANTHER" id="PTHR30222:SF17">
    <property type="entry name" value="SPERMIDINE_PUTRESCINE-BINDING PERIPLASMIC PROTEIN"/>
    <property type="match status" value="1"/>
</dbReference>
<keyword evidence="2" id="KW-0813">Transport</keyword>
<comment type="subcellular location">
    <subcellularLocation>
        <location evidence="1">Periplasm</location>
    </subcellularLocation>
</comment>
<dbReference type="GO" id="GO:0015846">
    <property type="term" value="P:polyamine transport"/>
    <property type="evidence" value="ECO:0007669"/>
    <property type="project" value="InterPro"/>
</dbReference>
<dbReference type="PANTHER" id="PTHR30222">
    <property type="entry name" value="SPERMIDINE/PUTRESCINE-BINDING PERIPLASMIC PROTEIN"/>
    <property type="match status" value="1"/>
</dbReference>
<evidence type="ECO:0000313" key="6">
    <source>
        <dbReference type="Proteomes" id="UP000278823"/>
    </source>
</evidence>
<keyword evidence="3" id="KW-0732">Signal</keyword>
<dbReference type="InterPro" id="IPR006311">
    <property type="entry name" value="TAT_signal"/>
</dbReference>
<dbReference type="PRINTS" id="PR00909">
    <property type="entry name" value="SPERMDNBNDNG"/>
</dbReference>
<dbReference type="SUPFAM" id="SSF53850">
    <property type="entry name" value="Periplasmic binding protein-like II"/>
    <property type="match status" value="1"/>
</dbReference>
<evidence type="ECO:0000256" key="2">
    <source>
        <dbReference type="ARBA" id="ARBA00022448"/>
    </source>
</evidence>
<dbReference type="InterPro" id="IPR006059">
    <property type="entry name" value="SBP"/>
</dbReference>
<dbReference type="NCBIfam" id="TIGR01409">
    <property type="entry name" value="TAT_signal_seq"/>
    <property type="match status" value="1"/>
</dbReference>
<evidence type="ECO:0000256" key="1">
    <source>
        <dbReference type="ARBA" id="ARBA00004418"/>
    </source>
</evidence>
<organism evidence="5 6">
    <name type="scientific">Rhizobium vallis</name>
    <dbReference type="NCBI Taxonomy" id="634290"/>
    <lineage>
        <taxon>Bacteria</taxon>
        <taxon>Pseudomonadati</taxon>
        <taxon>Pseudomonadota</taxon>
        <taxon>Alphaproteobacteria</taxon>
        <taxon>Hyphomicrobiales</taxon>
        <taxon>Rhizobiaceae</taxon>
        <taxon>Rhizobium/Agrobacterium group</taxon>
        <taxon>Rhizobium</taxon>
    </lineage>
</organism>
<dbReference type="RefSeq" id="WP_126924714.1">
    <property type="nucleotide sequence ID" value="NZ_ML133699.1"/>
</dbReference>
<comment type="caution">
    <text evidence="5">The sequence shown here is derived from an EMBL/GenBank/DDBJ whole genome shotgun (WGS) entry which is preliminary data.</text>
</comment>
<dbReference type="PROSITE" id="PS51318">
    <property type="entry name" value="TAT"/>
    <property type="match status" value="1"/>
</dbReference>
<dbReference type="Proteomes" id="UP000278823">
    <property type="component" value="Unassembled WGS sequence"/>
</dbReference>
<protein>
    <submittedName>
        <fullName evidence="5">Extracellular solute-binding protein</fullName>
    </submittedName>
</protein>
<sequence>MSSDSKDLSNIPAARTADILRDISLDRRHFMFGTAAIAAGATLGAWTPQAHAAVGGNLEVMAWEGYTLEGETADWRKQNNLTMRAAIMSNQDDVTAKVVGNNAVRLDLAEYSNGYNAIYNELKVLTELDVSKIPNYNKDDIYPPFFQGNMWFWDGKQWAMPWVWGVDTIIVRPDLVSVHVSSYEDLLQPEFEGKLAFVDNPLTTWPQIAKVTGYKDKFPNLTKDELADCFEKLKPYRDQCKVFASSNGDIISLFASGEIAACFCVWAAVPLETIKQGVKTQAIMPKEGAAVWADAWFIPKTAENIESAHAFINEALSPEIQASISRTAVASSVSKKAPALMDQQTRALFDYDNFDSAFAAMKIYGQPPRTSDKYATYDDWLQVWSDFRAGF</sequence>
<dbReference type="InterPro" id="IPR001188">
    <property type="entry name" value="Sperm_putr-bd"/>
</dbReference>
<evidence type="ECO:0000256" key="4">
    <source>
        <dbReference type="ARBA" id="ARBA00022764"/>
    </source>
</evidence>
<gene>
    <name evidence="5" type="ORF">EFQ99_29680</name>
</gene>
<keyword evidence="4" id="KW-0574">Periplasm</keyword>
<dbReference type="GO" id="GO:0019808">
    <property type="term" value="F:polyamine binding"/>
    <property type="evidence" value="ECO:0007669"/>
    <property type="project" value="InterPro"/>
</dbReference>
<reference evidence="6" key="1">
    <citation type="submission" date="2018-11" db="EMBL/GenBank/DDBJ databases">
        <title>Rhizobium chutanense sp. nov., isolated from root nodules of Phaseolus vulgaris in China.</title>
        <authorList>
            <person name="Huo Y."/>
        </authorList>
    </citation>
    <scope>NUCLEOTIDE SEQUENCE [LARGE SCALE GENOMIC DNA]</scope>
    <source>
        <strain evidence="6">CCBAU 65647</strain>
    </source>
</reference>
<name>A0A432PCR2_9HYPH</name>
<proteinExistence type="predicted"/>
<evidence type="ECO:0000313" key="5">
    <source>
        <dbReference type="EMBL" id="RUM20494.1"/>
    </source>
</evidence>
<evidence type="ECO:0000256" key="3">
    <source>
        <dbReference type="ARBA" id="ARBA00022729"/>
    </source>
</evidence>
<accession>A0A432PCR2</accession>
<dbReference type="InterPro" id="IPR019546">
    <property type="entry name" value="TAT_signal_bac_arc"/>
</dbReference>
<dbReference type="EMBL" id="RJTH01000015">
    <property type="protein sequence ID" value="RUM20494.1"/>
    <property type="molecule type" value="Genomic_DNA"/>
</dbReference>
<keyword evidence="6" id="KW-1185">Reference proteome</keyword>
<dbReference type="Gene3D" id="3.40.190.10">
    <property type="entry name" value="Periplasmic binding protein-like II"/>
    <property type="match status" value="2"/>
</dbReference>
<dbReference type="GO" id="GO:0042597">
    <property type="term" value="C:periplasmic space"/>
    <property type="evidence" value="ECO:0007669"/>
    <property type="project" value="UniProtKB-SubCell"/>
</dbReference>
<dbReference type="OrthoDB" id="6776301at2"/>